<dbReference type="Gene3D" id="2.30.29.30">
    <property type="entry name" value="Pleckstrin-homology domain (PH domain)/Phosphotyrosine-binding domain (PTB)"/>
    <property type="match status" value="2"/>
</dbReference>
<dbReference type="InterPro" id="IPR037843">
    <property type="entry name" value="Kindlin/fermitin"/>
</dbReference>
<dbReference type="GO" id="GO:0007160">
    <property type="term" value="P:cell-matrix adhesion"/>
    <property type="evidence" value="ECO:0007669"/>
    <property type="project" value="TreeGrafter"/>
</dbReference>
<dbReference type="GO" id="GO:0030055">
    <property type="term" value="C:cell-substrate junction"/>
    <property type="evidence" value="ECO:0007669"/>
    <property type="project" value="TreeGrafter"/>
</dbReference>
<accession>A0AAD9JVV0</accession>
<dbReference type="SUPFAM" id="SSF50729">
    <property type="entry name" value="PH domain-like"/>
    <property type="match status" value="2"/>
</dbReference>
<dbReference type="GO" id="GO:0007229">
    <property type="term" value="P:integrin-mediated signaling pathway"/>
    <property type="evidence" value="ECO:0007669"/>
    <property type="project" value="InterPro"/>
</dbReference>
<evidence type="ECO:0000313" key="2">
    <source>
        <dbReference type="EMBL" id="KAK2159403.1"/>
    </source>
</evidence>
<reference evidence="2" key="1">
    <citation type="journal article" date="2023" name="Mol. Biol. Evol.">
        <title>Third-Generation Sequencing Reveals the Adaptive Role of the Epigenome in Three Deep-Sea Polychaetes.</title>
        <authorList>
            <person name="Perez M."/>
            <person name="Aroh O."/>
            <person name="Sun Y."/>
            <person name="Lan Y."/>
            <person name="Juniper S.K."/>
            <person name="Young C.R."/>
            <person name="Angers B."/>
            <person name="Qian P.Y."/>
        </authorList>
    </citation>
    <scope>NUCLEOTIDE SEQUENCE</scope>
    <source>
        <strain evidence="2">P08H-3</strain>
    </source>
</reference>
<keyword evidence="3" id="KW-1185">Reference proteome</keyword>
<dbReference type="GO" id="GO:0005178">
    <property type="term" value="F:integrin binding"/>
    <property type="evidence" value="ECO:0007669"/>
    <property type="project" value="TreeGrafter"/>
</dbReference>
<dbReference type="CDD" id="cd14473">
    <property type="entry name" value="FERM_B-lobe"/>
    <property type="match status" value="1"/>
</dbReference>
<evidence type="ECO:0000313" key="3">
    <source>
        <dbReference type="Proteomes" id="UP001208570"/>
    </source>
</evidence>
<name>A0AAD9JVV0_9ANNE</name>
<organism evidence="2 3">
    <name type="scientific">Paralvinella palmiformis</name>
    <dbReference type="NCBI Taxonomy" id="53620"/>
    <lineage>
        <taxon>Eukaryota</taxon>
        <taxon>Metazoa</taxon>
        <taxon>Spiralia</taxon>
        <taxon>Lophotrochozoa</taxon>
        <taxon>Annelida</taxon>
        <taxon>Polychaeta</taxon>
        <taxon>Sedentaria</taxon>
        <taxon>Canalipalpata</taxon>
        <taxon>Terebellida</taxon>
        <taxon>Terebelliformia</taxon>
        <taxon>Alvinellidae</taxon>
        <taxon>Paralvinella</taxon>
    </lineage>
</organism>
<dbReference type="InterPro" id="IPR019748">
    <property type="entry name" value="FERM_central"/>
</dbReference>
<dbReference type="InterPro" id="IPR001849">
    <property type="entry name" value="PH_domain"/>
</dbReference>
<dbReference type="Proteomes" id="UP001208570">
    <property type="component" value="Unassembled WGS sequence"/>
</dbReference>
<dbReference type="SMART" id="SM00233">
    <property type="entry name" value="PH"/>
    <property type="match status" value="1"/>
</dbReference>
<dbReference type="InterPro" id="IPR035963">
    <property type="entry name" value="FERM_2"/>
</dbReference>
<dbReference type="AlphaFoldDB" id="A0AAD9JVV0"/>
<evidence type="ECO:0000259" key="1">
    <source>
        <dbReference type="PROSITE" id="PS50003"/>
    </source>
</evidence>
<gene>
    <name evidence="2" type="ORF">LSH36_154g13036</name>
</gene>
<dbReference type="PANTHER" id="PTHR16160">
    <property type="entry name" value="FERMITIN 2-RELATED"/>
    <property type="match status" value="1"/>
</dbReference>
<dbReference type="InterPro" id="IPR011993">
    <property type="entry name" value="PH-like_dom_sf"/>
</dbReference>
<dbReference type="SUPFAM" id="SSF47031">
    <property type="entry name" value="Second domain of FERM"/>
    <property type="match status" value="1"/>
</dbReference>
<sequence>MQVQLQVHVDQPDLDGSASGAVDEIDAALTDLQVSLEGSSTSAPSDITKIPELQDELRFFKPKKFTFKSFKRYFFTFRDTCLSMYRSANEADQPPLLKLNLKGCEVTPDVNISAQRYNMKLFVTTTDGMTECWLRAFTEEQYANWMAAFRLASKGKTMADSVAYDQEKSSIQVFLSMQHPVPVTSVITSPSDFQPEDFVAPRFIRKLKSKQVAQRILEAHANVREMNLMESKLRYIKAWQALPEYGITYFICRFVNPHKGELSKKEELLGIASNRMLRMDLNTGDTLKTLRFPELKTWSVNWEIKQVRVTFELENIDFQCVTADCKVVHEFIGGYIFLSMRSGDKNQALNEELFHKLTGGWD</sequence>
<feature type="domain" description="PH" evidence="1">
    <location>
        <begin position="52"/>
        <end position="154"/>
    </location>
</feature>
<dbReference type="Pfam" id="PF00373">
    <property type="entry name" value="FERM_M"/>
    <property type="match status" value="1"/>
</dbReference>
<dbReference type="PANTHER" id="PTHR16160:SF13">
    <property type="entry name" value="FERMITIN 2-RELATED"/>
    <property type="match status" value="1"/>
</dbReference>
<protein>
    <recommendedName>
        <fullName evidence="1">PH domain-containing protein</fullName>
    </recommendedName>
</protein>
<comment type="caution">
    <text evidence="2">The sequence shown here is derived from an EMBL/GenBank/DDBJ whole genome shotgun (WGS) entry which is preliminary data.</text>
</comment>
<dbReference type="EMBL" id="JAODUP010000154">
    <property type="protein sequence ID" value="KAK2159403.1"/>
    <property type="molecule type" value="Genomic_DNA"/>
</dbReference>
<proteinExistence type="predicted"/>
<dbReference type="PROSITE" id="PS50003">
    <property type="entry name" value="PH_DOMAIN"/>
    <property type="match status" value="1"/>
</dbReference>